<proteinExistence type="predicted"/>
<dbReference type="Proteomes" id="UP000179840">
    <property type="component" value="Unassembled WGS sequence"/>
</dbReference>
<name>A0A1S1U6L9_9BURK</name>
<protein>
    <submittedName>
        <fullName evidence="1">Uncharacterized protein</fullName>
    </submittedName>
</protein>
<organism evidence="1 2">
    <name type="scientific">Janthinobacterium lividum</name>
    <dbReference type="NCBI Taxonomy" id="29581"/>
    <lineage>
        <taxon>Bacteria</taxon>
        <taxon>Pseudomonadati</taxon>
        <taxon>Pseudomonadota</taxon>
        <taxon>Betaproteobacteria</taxon>
        <taxon>Burkholderiales</taxon>
        <taxon>Oxalobacteraceae</taxon>
        <taxon>Janthinobacterium</taxon>
    </lineage>
</organism>
<dbReference type="RefSeq" id="WP_071077373.1">
    <property type="nucleotide sequence ID" value="NZ_LFKP01000008.1"/>
</dbReference>
<sequence length="67" mass="7413">MQALIEGERSKNKPPVHVYGVSYGTQLVLRTLPLGPLPACFEQASRRFVAGKSAQDCTLQFPRALLR</sequence>
<comment type="caution">
    <text evidence="1">The sequence shown here is derived from an EMBL/GenBank/DDBJ whole genome shotgun (WGS) entry which is preliminary data.</text>
</comment>
<accession>A0A1S1U6L9</accession>
<dbReference type="AlphaFoldDB" id="A0A1S1U6L9"/>
<dbReference type="EMBL" id="LFKP01000008">
    <property type="protein sequence ID" value="OHV95906.1"/>
    <property type="molecule type" value="Genomic_DNA"/>
</dbReference>
<reference evidence="1 2" key="1">
    <citation type="submission" date="2015-06" db="EMBL/GenBank/DDBJ databases">
        <title>Draft genome sequencing of a biphenyl-degrading bacterium, Janthinobacterium lividum MEG1.</title>
        <authorList>
            <person name="Shimodaira J."/>
            <person name="Hatta T."/>
        </authorList>
    </citation>
    <scope>NUCLEOTIDE SEQUENCE [LARGE SCALE GENOMIC DNA]</scope>
    <source>
        <strain evidence="1 2">MEG1</strain>
    </source>
</reference>
<evidence type="ECO:0000313" key="1">
    <source>
        <dbReference type="EMBL" id="OHV95906.1"/>
    </source>
</evidence>
<gene>
    <name evidence="1" type="ORF">AKG95_13550</name>
</gene>
<evidence type="ECO:0000313" key="2">
    <source>
        <dbReference type="Proteomes" id="UP000179840"/>
    </source>
</evidence>